<dbReference type="GO" id="GO:0008168">
    <property type="term" value="F:methyltransferase activity"/>
    <property type="evidence" value="ECO:0007669"/>
    <property type="project" value="UniProtKB-KW"/>
</dbReference>
<evidence type="ECO:0000313" key="2">
    <source>
        <dbReference type="Proteomes" id="UP000322699"/>
    </source>
</evidence>
<reference evidence="1 2" key="1">
    <citation type="submission" date="2019-08" db="EMBL/GenBank/DDBJ databases">
        <title>Deep-cultivation of Planctomycetes and their phenomic and genomic characterization uncovers novel biology.</title>
        <authorList>
            <person name="Wiegand S."/>
            <person name="Jogler M."/>
            <person name="Boedeker C."/>
            <person name="Pinto D."/>
            <person name="Vollmers J."/>
            <person name="Rivas-Marin E."/>
            <person name="Kohn T."/>
            <person name="Peeters S.H."/>
            <person name="Heuer A."/>
            <person name="Rast P."/>
            <person name="Oberbeckmann S."/>
            <person name="Bunk B."/>
            <person name="Jeske O."/>
            <person name="Meyerdierks A."/>
            <person name="Storesund J.E."/>
            <person name="Kallscheuer N."/>
            <person name="Luecker S."/>
            <person name="Lage O.M."/>
            <person name="Pohl T."/>
            <person name="Merkel B.J."/>
            <person name="Hornburger P."/>
            <person name="Mueller R.-W."/>
            <person name="Bruemmer F."/>
            <person name="Labrenz M."/>
            <person name="Spormann A.M."/>
            <person name="Op Den Camp H."/>
            <person name="Overmann J."/>
            <person name="Amann R."/>
            <person name="Jetten M.S.M."/>
            <person name="Mascher T."/>
            <person name="Medema M.H."/>
            <person name="Devos D.P."/>
            <person name="Kaster A.-K."/>
            <person name="Ovreas L."/>
            <person name="Rohde M."/>
            <person name="Galperin M.Y."/>
            <person name="Jogler C."/>
        </authorList>
    </citation>
    <scope>NUCLEOTIDE SEQUENCE [LARGE SCALE GENOMIC DNA]</scope>
    <source>
        <strain evidence="1 2">LF1</strain>
    </source>
</reference>
<gene>
    <name evidence="1" type="ORF">LF1_50930</name>
</gene>
<keyword evidence="1" id="KW-0808">Transferase</keyword>
<keyword evidence="1" id="KW-0969">Cilium</keyword>
<keyword evidence="1" id="KW-0282">Flagellum</keyword>
<keyword evidence="2" id="KW-1185">Reference proteome</keyword>
<name>A0A5B1CMV7_9BACT</name>
<dbReference type="AlphaFoldDB" id="A0A5B1CMV7"/>
<dbReference type="OrthoDB" id="271280at2"/>
<keyword evidence="1" id="KW-0489">Methyltransferase</keyword>
<keyword evidence="1" id="KW-0966">Cell projection</keyword>
<comment type="caution">
    <text evidence="1">The sequence shown here is derived from an EMBL/GenBank/DDBJ whole genome shotgun (WGS) entry which is preliminary data.</text>
</comment>
<dbReference type="Pfam" id="PF03692">
    <property type="entry name" value="CxxCxxCC"/>
    <property type="match status" value="1"/>
</dbReference>
<sequence length="126" mass="14689">MSVNPRNHNAKRSPLPQVDDCQGCGVCCMHMGYPPYIEGSPTQAAEKYWIDLPEHLRSELVEYRNEYQHPKQGELDGPCFWFDQTTKLCKNHEYRPSVCRDFQVGCNDCIDWRKHFGIKTRVANPE</sequence>
<dbReference type="EMBL" id="VRLW01000001">
    <property type="protein sequence ID" value="KAA1262527.1"/>
    <property type="molecule type" value="Genomic_DNA"/>
</dbReference>
<accession>A0A5B1CMV7</accession>
<proteinExistence type="predicted"/>
<evidence type="ECO:0000313" key="1">
    <source>
        <dbReference type="EMBL" id="KAA1262527.1"/>
    </source>
</evidence>
<dbReference type="InterPro" id="IPR005358">
    <property type="entry name" value="Puta_zinc/iron-chelating_dom"/>
</dbReference>
<dbReference type="Proteomes" id="UP000322699">
    <property type="component" value="Unassembled WGS sequence"/>
</dbReference>
<dbReference type="GO" id="GO:0032259">
    <property type="term" value="P:methylation"/>
    <property type="evidence" value="ECO:0007669"/>
    <property type="project" value="UniProtKB-KW"/>
</dbReference>
<protein>
    <submittedName>
        <fullName evidence="1">Flagellin N-methylase</fullName>
    </submittedName>
</protein>
<organism evidence="1 2">
    <name type="scientific">Rubripirellula obstinata</name>
    <dbReference type="NCBI Taxonomy" id="406547"/>
    <lineage>
        <taxon>Bacteria</taxon>
        <taxon>Pseudomonadati</taxon>
        <taxon>Planctomycetota</taxon>
        <taxon>Planctomycetia</taxon>
        <taxon>Pirellulales</taxon>
        <taxon>Pirellulaceae</taxon>
        <taxon>Rubripirellula</taxon>
    </lineage>
</organism>
<dbReference type="RefSeq" id="WP_068258327.1">
    <property type="nucleotide sequence ID" value="NZ_LWSK01000004.1"/>
</dbReference>